<dbReference type="Gene3D" id="3.30.1330.120">
    <property type="entry name" value="2-methylcitrate dehydratase PrpD"/>
    <property type="match status" value="1"/>
</dbReference>
<dbReference type="AlphaFoldDB" id="A0A841HNU3"/>
<name>A0A841HNU3_9GAMM</name>
<reference evidence="4 5" key="1">
    <citation type="submission" date="2020-08" db="EMBL/GenBank/DDBJ databases">
        <title>Genomic Encyclopedia of Type Strains, Phase IV (KMG-IV): sequencing the most valuable type-strain genomes for metagenomic binning, comparative biology and taxonomic classification.</title>
        <authorList>
            <person name="Goeker M."/>
        </authorList>
    </citation>
    <scope>NUCLEOTIDE SEQUENCE [LARGE SCALE GENOMIC DNA]</scope>
    <source>
        <strain evidence="4 5">DSM 26723</strain>
    </source>
</reference>
<organism evidence="4 5">
    <name type="scientific">Povalibacter uvarum</name>
    <dbReference type="NCBI Taxonomy" id="732238"/>
    <lineage>
        <taxon>Bacteria</taxon>
        <taxon>Pseudomonadati</taxon>
        <taxon>Pseudomonadota</taxon>
        <taxon>Gammaproteobacteria</taxon>
        <taxon>Steroidobacterales</taxon>
        <taxon>Steroidobacteraceae</taxon>
        <taxon>Povalibacter</taxon>
    </lineage>
</organism>
<gene>
    <name evidence="4" type="ORF">HNQ60_002689</name>
</gene>
<evidence type="ECO:0000259" key="3">
    <source>
        <dbReference type="Pfam" id="PF19305"/>
    </source>
</evidence>
<evidence type="ECO:0000313" key="4">
    <source>
        <dbReference type="EMBL" id="MBB6093808.1"/>
    </source>
</evidence>
<feature type="domain" description="MmgE/PrpD N-terminal" evidence="2">
    <location>
        <begin position="7"/>
        <end position="248"/>
    </location>
</feature>
<evidence type="ECO:0000313" key="5">
    <source>
        <dbReference type="Proteomes" id="UP000588068"/>
    </source>
</evidence>
<dbReference type="RefSeq" id="WP_221304187.1">
    <property type="nucleotide sequence ID" value="NZ_JACHHZ010000003.1"/>
</dbReference>
<dbReference type="Pfam" id="PF19305">
    <property type="entry name" value="MmgE_PrpD_C"/>
    <property type="match status" value="1"/>
</dbReference>
<proteinExistence type="inferred from homology"/>
<dbReference type="PANTHER" id="PTHR16943:SF8">
    <property type="entry name" value="2-METHYLCITRATE DEHYDRATASE"/>
    <property type="match status" value="1"/>
</dbReference>
<dbReference type="Proteomes" id="UP000588068">
    <property type="component" value="Unassembled WGS sequence"/>
</dbReference>
<sequence length="457" mass="48550">MSGLSAQIASFTARTRYDDLPPDAIEKTKQCILDALGVSLAASSLGEGCRAFIDLATEQGGREQSTLLGESRKVPVEAAALVNGALAHALDYEDSHDIALVHPNAPTVPAALALAEAFGPVSGKELIAAVAVGCDVAVRLSLALKVSIAEFGWYPPPILAAFGATAAAAKILRLDEQQVRDALSLALCQATCSNEIIYSPQSVIRAVRDAFAARAGVTAALLAQRGIRGFDEPLEGRAGFFAAFARGQYDADKLTRDLGQVFEIANISFKPWPSCRGTHAAIEAALKCREAVRVEDIENVTIHGGPMLRMLAEPRPSKIRPATAIDAKFSLPFTIATALVHGHVGLQSFRSECLEDERVLRLAARTSVSADAAPRTAIGARLRIRTRGGVEREMEVLTPLGSPTHPMSSQALIDKFAECAGLATRPLGADAARRFAERTLSLEELTDVGTELMPLLR</sequence>
<keyword evidence="5" id="KW-1185">Reference proteome</keyword>
<dbReference type="InterPro" id="IPR042183">
    <property type="entry name" value="MmgE/PrpD_sf_1"/>
</dbReference>
<protein>
    <submittedName>
        <fullName evidence="4">2-methylcitrate dehydratase PrpD</fullName>
    </submittedName>
</protein>
<dbReference type="InterPro" id="IPR045337">
    <property type="entry name" value="MmgE_PrpD_C"/>
</dbReference>
<dbReference type="InterPro" id="IPR036148">
    <property type="entry name" value="MmgE/PrpD_sf"/>
</dbReference>
<dbReference type="PANTHER" id="PTHR16943">
    <property type="entry name" value="2-METHYLCITRATE DEHYDRATASE-RELATED"/>
    <property type="match status" value="1"/>
</dbReference>
<dbReference type="InterPro" id="IPR042188">
    <property type="entry name" value="MmgE/PrpD_sf_2"/>
</dbReference>
<dbReference type="Gene3D" id="1.10.4100.10">
    <property type="entry name" value="2-methylcitrate dehydratase PrpD"/>
    <property type="match status" value="1"/>
</dbReference>
<evidence type="ECO:0000256" key="1">
    <source>
        <dbReference type="ARBA" id="ARBA00006174"/>
    </source>
</evidence>
<dbReference type="InterPro" id="IPR005656">
    <property type="entry name" value="MmgE_PrpD"/>
</dbReference>
<evidence type="ECO:0000259" key="2">
    <source>
        <dbReference type="Pfam" id="PF03972"/>
    </source>
</evidence>
<dbReference type="Pfam" id="PF03972">
    <property type="entry name" value="MmgE_PrpD_N"/>
    <property type="match status" value="1"/>
</dbReference>
<dbReference type="GO" id="GO:0016829">
    <property type="term" value="F:lyase activity"/>
    <property type="evidence" value="ECO:0007669"/>
    <property type="project" value="InterPro"/>
</dbReference>
<feature type="domain" description="MmgE/PrpD C-terminal" evidence="3">
    <location>
        <begin position="272"/>
        <end position="421"/>
    </location>
</feature>
<dbReference type="EMBL" id="JACHHZ010000003">
    <property type="protein sequence ID" value="MBB6093808.1"/>
    <property type="molecule type" value="Genomic_DNA"/>
</dbReference>
<comment type="similarity">
    <text evidence="1">Belongs to the PrpD family.</text>
</comment>
<dbReference type="SUPFAM" id="SSF103378">
    <property type="entry name" value="2-methylcitrate dehydratase PrpD"/>
    <property type="match status" value="1"/>
</dbReference>
<accession>A0A841HNU3</accession>
<dbReference type="InterPro" id="IPR045336">
    <property type="entry name" value="MmgE_PrpD_N"/>
</dbReference>
<comment type="caution">
    <text evidence="4">The sequence shown here is derived from an EMBL/GenBank/DDBJ whole genome shotgun (WGS) entry which is preliminary data.</text>
</comment>